<dbReference type="InterPro" id="IPR045875">
    <property type="entry name" value="NTF2"/>
</dbReference>
<evidence type="ECO:0000256" key="1">
    <source>
        <dbReference type="ARBA" id="ARBA00004496"/>
    </source>
</evidence>
<dbReference type="PANTHER" id="PTHR12612">
    <property type="entry name" value="NUCLEAR TRANSPORT FACTOR 2"/>
    <property type="match status" value="1"/>
</dbReference>
<dbReference type="Proteomes" id="UP001055439">
    <property type="component" value="Chromosome 8"/>
</dbReference>
<dbReference type="EMBL" id="CP097510">
    <property type="protein sequence ID" value="URE31247.1"/>
    <property type="molecule type" value="Genomic_DNA"/>
</dbReference>
<evidence type="ECO:0000256" key="2">
    <source>
        <dbReference type="ARBA" id="ARBA00022490"/>
    </source>
</evidence>
<dbReference type="GO" id="GO:0005635">
    <property type="term" value="C:nuclear envelope"/>
    <property type="evidence" value="ECO:0007669"/>
    <property type="project" value="UniProtKB-ARBA"/>
</dbReference>
<dbReference type="FunFam" id="3.10.450.50:FF:000005">
    <property type="entry name" value="Nuclear transport factor 2"/>
    <property type="match status" value="1"/>
</dbReference>
<sequence>GSRGPNGEFRYLFPLLGHVVASLGGSLCCLFVPTERRENEVETSSSAASAAPMDPDAVAKAFVDHYYRTFDVNRVALGGLYQDASMLTFEGVKIQGAAAIVAKLTSLPFQQCVHAISTVDCQPSGPAGGVLVFVSGSLQLAGESHTLKFSQMFHLMPTPQGSFYVLNDVA</sequence>
<evidence type="ECO:0000313" key="4">
    <source>
        <dbReference type="EMBL" id="URE31247.1"/>
    </source>
</evidence>
<feature type="non-terminal residue" evidence="4">
    <location>
        <position position="1"/>
    </location>
</feature>
<dbReference type="InterPro" id="IPR032710">
    <property type="entry name" value="NTF2-like_dom_sf"/>
</dbReference>
<protein>
    <submittedName>
        <fullName evidence="4">Nuclear transport factor 2 (NTF2) domain</fullName>
    </submittedName>
</protein>
<dbReference type="SUPFAM" id="SSF54427">
    <property type="entry name" value="NTF2-like"/>
    <property type="match status" value="1"/>
</dbReference>
<accession>A0A9E7HJG0</accession>
<evidence type="ECO:0000259" key="3">
    <source>
        <dbReference type="PROSITE" id="PS50177"/>
    </source>
</evidence>
<keyword evidence="2" id="KW-0963">Cytoplasm</keyword>
<feature type="domain" description="NTF2" evidence="3">
    <location>
        <begin position="58"/>
        <end position="170"/>
    </location>
</feature>
<dbReference type="CDD" id="cd00780">
    <property type="entry name" value="NTF2"/>
    <property type="match status" value="1"/>
</dbReference>
<keyword evidence="5" id="KW-1185">Reference proteome</keyword>
<dbReference type="InterPro" id="IPR002075">
    <property type="entry name" value="NTF2_dom"/>
</dbReference>
<gene>
    <name evidence="4" type="ORF">MUK42_03328</name>
</gene>
<comment type="subcellular location">
    <subcellularLocation>
        <location evidence="1">Cytoplasm</location>
    </subcellularLocation>
</comment>
<dbReference type="GO" id="GO:0005737">
    <property type="term" value="C:cytoplasm"/>
    <property type="evidence" value="ECO:0007669"/>
    <property type="project" value="UniProtKB-SubCell"/>
</dbReference>
<dbReference type="InterPro" id="IPR018222">
    <property type="entry name" value="Nuclear_transport_factor_2_euk"/>
</dbReference>
<dbReference type="GO" id="GO:0006606">
    <property type="term" value="P:protein import into nucleus"/>
    <property type="evidence" value="ECO:0007669"/>
    <property type="project" value="UniProtKB-ARBA"/>
</dbReference>
<name>A0A9E7HJG0_9LILI</name>
<evidence type="ECO:0000313" key="5">
    <source>
        <dbReference type="Proteomes" id="UP001055439"/>
    </source>
</evidence>
<dbReference type="Gene3D" id="3.10.450.50">
    <property type="match status" value="1"/>
</dbReference>
<reference evidence="4" key="1">
    <citation type="submission" date="2022-05" db="EMBL/GenBank/DDBJ databases">
        <title>The Musa troglodytarum L. genome provides insights into the mechanism of non-climacteric behaviour and enrichment of carotenoids.</title>
        <authorList>
            <person name="Wang J."/>
        </authorList>
    </citation>
    <scope>NUCLEOTIDE SEQUENCE</scope>
    <source>
        <tissue evidence="4">Leaf</tissue>
    </source>
</reference>
<dbReference type="Pfam" id="PF02136">
    <property type="entry name" value="NTF2"/>
    <property type="match status" value="1"/>
</dbReference>
<proteinExistence type="predicted"/>
<dbReference type="PROSITE" id="PS50177">
    <property type="entry name" value="NTF2_DOMAIN"/>
    <property type="match status" value="1"/>
</dbReference>
<organism evidence="4 5">
    <name type="scientific">Musa troglodytarum</name>
    <name type="common">fe'i banana</name>
    <dbReference type="NCBI Taxonomy" id="320322"/>
    <lineage>
        <taxon>Eukaryota</taxon>
        <taxon>Viridiplantae</taxon>
        <taxon>Streptophyta</taxon>
        <taxon>Embryophyta</taxon>
        <taxon>Tracheophyta</taxon>
        <taxon>Spermatophyta</taxon>
        <taxon>Magnoliopsida</taxon>
        <taxon>Liliopsida</taxon>
        <taxon>Zingiberales</taxon>
        <taxon>Musaceae</taxon>
        <taxon>Musa</taxon>
    </lineage>
</organism>
<dbReference type="AlphaFoldDB" id="A0A9E7HJG0"/>
<dbReference type="OrthoDB" id="6507044at2759"/>